<accession>A0A502ELC5</accession>
<name>A0A502ELC5_9MYCO</name>
<feature type="region of interest" description="Disordered" evidence="1">
    <location>
        <begin position="1"/>
        <end position="44"/>
    </location>
</feature>
<proteinExistence type="predicted"/>
<evidence type="ECO:0000313" key="2">
    <source>
        <dbReference type="EMBL" id="TPG37101.1"/>
    </source>
</evidence>
<comment type="caution">
    <text evidence="2">The sequence shown here is derived from an EMBL/GenBank/DDBJ whole genome shotgun (WGS) entry which is preliminary data.</text>
</comment>
<dbReference type="EMBL" id="RCZG01000001">
    <property type="protein sequence ID" value="TPG37101.1"/>
    <property type="molecule type" value="Genomic_DNA"/>
</dbReference>
<evidence type="ECO:0000313" key="3">
    <source>
        <dbReference type="Proteomes" id="UP000320095"/>
    </source>
</evidence>
<evidence type="ECO:0000256" key="1">
    <source>
        <dbReference type="SAM" id="MobiDB-lite"/>
    </source>
</evidence>
<dbReference type="Proteomes" id="UP000320095">
    <property type="component" value="Unassembled WGS sequence"/>
</dbReference>
<gene>
    <name evidence="2" type="ORF">EAH80_04375</name>
</gene>
<sequence>MINPRDIDRGKELAESGKYVPTSSSTMEEEEKPSPPGRELEEGEYVAGRMPTGQMRMALILADLFRDELLFVHGVGWHYWDGQRWAYDDVGATECGHLTWPHFGLCSSRILAPAGW</sequence>
<feature type="compositionally biased region" description="Basic and acidic residues" evidence="1">
    <location>
        <begin position="1"/>
        <end position="15"/>
    </location>
</feature>
<reference evidence="2 3" key="1">
    <citation type="journal article" date="2019" name="Environ. Microbiol.">
        <title>Species interactions and distinct microbial communities in high Arctic permafrost affected cryosols are associated with the CH4 and CO2 gas fluxes.</title>
        <authorList>
            <person name="Altshuler I."/>
            <person name="Hamel J."/>
            <person name="Turney S."/>
            <person name="Magnuson E."/>
            <person name="Levesque R."/>
            <person name="Greer C."/>
            <person name="Whyte L.G."/>
        </authorList>
    </citation>
    <scope>NUCLEOTIDE SEQUENCE [LARGE SCALE GENOMIC DNA]</scope>
    <source>
        <strain evidence="2 3">S5.20</strain>
    </source>
</reference>
<organism evidence="2 3">
    <name type="scientific">Mycolicibacterium hodleri</name>
    <dbReference type="NCBI Taxonomy" id="49897"/>
    <lineage>
        <taxon>Bacteria</taxon>
        <taxon>Bacillati</taxon>
        <taxon>Actinomycetota</taxon>
        <taxon>Actinomycetes</taxon>
        <taxon>Mycobacteriales</taxon>
        <taxon>Mycobacteriaceae</taxon>
        <taxon>Mycolicibacterium</taxon>
    </lineage>
</organism>
<protein>
    <submittedName>
        <fullName evidence="2">Uncharacterized protein</fullName>
    </submittedName>
</protein>
<dbReference type="AlphaFoldDB" id="A0A502ELC5"/>
<keyword evidence="3" id="KW-1185">Reference proteome</keyword>